<keyword evidence="2" id="KW-1185">Reference proteome</keyword>
<proteinExistence type="predicted"/>
<comment type="caution">
    <text evidence="1">The sequence shown here is derived from an EMBL/GenBank/DDBJ whole genome shotgun (WGS) entry which is preliminary data.</text>
</comment>
<gene>
    <name evidence="1" type="ORF">J1605_012446</name>
</gene>
<reference evidence="1 2" key="1">
    <citation type="submission" date="2022-11" db="EMBL/GenBank/DDBJ databases">
        <title>Whole genome sequence of Eschrichtius robustus ER-17-0199.</title>
        <authorList>
            <person name="Bruniche-Olsen A."/>
            <person name="Black A.N."/>
            <person name="Fields C.J."/>
            <person name="Walden K."/>
            <person name="Dewoody J.A."/>
        </authorList>
    </citation>
    <scope>NUCLEOTIDE SEQUENCE [LARGE SCALE GENOMIC DNA]</scope>
    <source>
        <strain evidence="1">ER-17-0199</strain>
        <tissue evidence="1">Blubber</tissue>
    </source>
</reference>
<sequence length="114" mass="12200">MFKCSHRRYRQKSQGPAATTAATNLATMATDINDTHAATTRVWILAPQASQRLRALTEDVLAGSGGPGETGESKSSGASRTSAFLTLFPLLPLLSTQAPLSTWQLSDPLEMPRN</sequence>
<dbReference type="Proteomes" id="UP001159641">
    <property type="component" value="Unassembled WGS sequence"/>
</dbReference>
<evidence type="ECO:0000313" key="2">
    <source>
        <dbReference type="Proteomes" id="UP001159641"/>
    </source>
</evidence>
<dbReference type="EMBL" id="JAIQCJ010002214">
    <property type="protein sequence ID" value="KAJ8779562.1"/>
    <property type="molecule type" value="Genomic_DNA"/>
</dbReference>
<accession>A0AB34GJX3</accession>
<dbReference type="AlphaFoldDB" id="A0AB34GJX3"/>
<organism evidence="1 2">
    <name type="scientific">Eschrichtius robustus</name>
    <name type="common">California gray whale</name>
    <name type="synonym">Eschrichtius gibbosus</name>
    <dbReference type="NCBI Taxonomy" id="9764"/>
    <lineage>
        <taxon>Eukaryota</taxon>
        <taxon>Metazoa</taxon>
        <taxon>Chordata</taxon>
        <taxon>Craniata</taxon>
        <taxon>Vertebrata</taxon>
        <taxon>Euteleostomi</taxon>
        <taxon>Mammalia</taxon>
        <taxon>Eutheria</taxon>
        <taxon>Laurasiatheria</taxon>
        <taxon>Artiodactyla</taxon>
        <taxon>Whippomorpha</taxon>
        <taxon>Cetacea</taxon>
        <taxon>Mysticeti</taxon>
        <taxon>Eschrichtiidae</taxon>
        <taxon>Eschrichtius</taxon>
    </lineage>
</organism>
<name>A0AB34GJX3_ESCRO</name>
<protein>
    <submittedName>
        <fullName evidence="1">Uncharacterized protein</fullName>
    </submittedName>
</protein>
<evidence type="ECO:0000313" key="1">
    <source>
        <dbReference type="EMBL" id="KAJ8779562.1"/>
    </source>
</evidence>